<evidence type="ECO:0000259" key="2">
    <source>
        <dbReference type="Pfam" id="PF13505"/>
    </source>
</evidence>
<gene>
    <name evidence="3" type="ORF">J2I48_02935</name>
</gene>
<dbReference type="Proteomes" id="UP000664795">
    <property type="component" value="Unassembled WGS sequence"/>
</dbReference>
<evidence type="ECO:0000256" key="1">
    <source>
        <dbReference type="ARBA" id="ARBA00022729"/>
    </source>
</evidence>
<dbReference type="SUPFAM" id="SSF56925">
    <property type="entry name" value="OMPA-like"/>
    <property type="match status" value="1"/>
</dbReference>
<dbReference type="Pfam" id="PF13505">
    <property type="entry name" value="OMP_b-brl"/>
    <property type="match status" value="1"/>
</dbReference>
<name>A0A939G520_9BACT</name>
<dbReference type="AlphaFoldDB" id="A0A939G520"/>
<feature type="domain" description="Outer membrane protein beta-barrel" evidence="2">
    <location>
        <begin position="9"/>
        <end position="200"/>
    </location>
</feature>
<dbReference type="Gene3D" id="2.40.160.20">
    <property type="match status" value="1"/>
</dbReference>
<keyword evidence="4" id="KW-1185">Reference proteome</keyword>
<reference evidence="3 4" key="1">
    <citation type="submission" date="2021-03" db="EMBL/GenBank/DDBJ databases">
        <title>Fibrella sp. HMF5036 genome sequencing and assembly.</title>
        <authorList>
            <person name="Kang H."/>
            <person name="Kim H."/>
            <person name="Bae S."/>
            <person name="Joh K."/>
        </authorList>
    </citation>
    <scope>NUCLEOTIDE SEQUENCE [LARGE SCALE GENOMIC DNA]</scope>
    <source>
        <strain evidence="3 4">HMF5036</strain>
    </source>
</reference>
<dbReference type="InterPro" id="IPR011250">
    <property type="entry name" value="OMP/PagP_B-barrel"/>
</dbReference>
<evidence type="ECO:0000313" key="4">
    <source>
        <dbReference type="Proteomes" id="UP000664795"/>
    </source>
</evidence>
<dbReference type="EMBL" id="JAFMYU010000002">
    <property type="protein sequence ID" value="MBO0929928.1"/>
    <property type="molecule type" value="Genomic_DNA"/>
</dbReference>
<evidence type="ECO:0000313" key="3">
    <source>
        <dbReference type="EMBL" id="MBO0929928.1"/>
    </source>
</evidence>
<sequence length="210" mass="21825">MKNGIVTMALLAMSLVGYGQAMKGDRLVGAQVANINFRSASGTDLVSGQLSPTVGWLVSDRTVIGIGVPIYLLSFTSNNQLGGSSSTKTSIVQLGLAPFVRQYLNSGMTRPYLGAGLSYANTTVSSKSGTQTFSDNSNSGLGYNLSLGVAFFLNRHVSLDLAGIYSGDFDKNNPATLLGSSNTNLLGSLGGNSFTIGVGFNIFLARGRGM</sequence>
<comment type="caution">
    <text evidence="3">The sequence shown here is derived from an EMBL/GenBank/DDBJ whole genome shotgun (WGS) entry which is preliminary data.</text>
</comment>
<accession>A0A939G520</accession>
<dbReference type="RefSeq" id="WP_207333898.1">
    <property type="nucleotide sequence ID" value="NZ_JAFMYU010000002.1"/>
</dbReference>
<dbReference type="InterPro" id="IPR027385">
    <property type="entry name" value="Beta-barrel_OMP"/>
</dbReference>
<organism evidence="3 4">
    <name type="scientific">Fibrella aquatilis</name>
    <dbReference type="NCBI Taxonomy" id="2817059"/>
    <lineage>
        <taxon>Bacteria</taxon>
        <taxon>Pseudomonadati</taxon>
        <taxon>Bacteroidota</taxon>
        <taxon>Cytophagia</taxon>
        <taxon>Cytophagales</taxon>
        <taxon>Spirosomataceae</taxon>
        <taxon>Fibrella</taxon>
    </lineage>
</organism>
<protein>
    <submittedName>
        <fullName evidence="3">Outer membrane beta-barrel protein</fullName>
    </submittedName>
</protein>
<keyword evidence="1" id="KW-0732">Signal</keyword>
<proteinExistence type="predicted"/>